<evidence type="ECO:0000256" key="7">
    <source>
        <dbReference type="ARBA" id="ARBA00023235"/>
    </source>
</evidence>
<evidence type="ECO:0000259" key="8">
    <source>
        <dbReference type="PROSITE" id="PS51462"/>
    </source>
</evidence>
<reference evidence="9" key="3">
    <citation type="submission" date="2025-08" db="UniProtKB">
        <authorList>
            <consortium name="Ensembl"/>
        </authorList>
    </citation>
    <scope>IDENTIFICATION</scope>
</reference>
<dbReference type="UniPathway" id="UPA00059">
    <property type="reaction ID" value="UER00104"/>
</dbReference>
<evidence type="ECO:0000256" key="4">
    <source>
        <dbReference type="ARBA" id="ARBA00007579"/>
    </source>
</evidence>
<dbReference type="GeneTree" id="ENSGT00390000008527"/>
<dbReference type="FunCoup" id="F6SSS9">
    <property type="interactions" value="227"/>
</dbReference>
<dbReference type="AlphaFoldDB" id="F6SSS9"/>
<dbReference type="HOGENOM" id="CLU_060552_0_1_1"/>
<dbReference type="PIRSF" id="PIRSF018427">
    <property type="entry name" value="Isopntndiph_ism"/>
    <property type="match status" value="1"/>
</dbReference>
<reference evidence="9" key="4">
    <citation type="submission" date="2025-09" db="UniProtKB">
        <authorList>
            <consortium name="Ensembl"/>
        </authorList>
    </citation>
    <scope>IDENTIFICATION</scope>
</reference>
<keyword evidence="6" id="KW-0414">Isoprene biosynthesis</keyword>
<dbReference type="Pfam" id="PF00293">
    <property type="entry name" value="NUDIX"/>
    <property type="match status" value="1"/>
</dbReference>
<organism evidence="9 10">
    <name type="scientific">Ciona intestinalis</name>
    <name type="common">Transparent sea squirt</name>
    <name type="synonym">Ascidia intestinalis</name>
    <dbReference type="NCBI Taxonomy" id="7719"/>
    <lineage>
        <taxon>Eukaryota</taxon>
        <taxon>Metazoa</taxon>
        <taxon>Chordata</taxon>
        <taxon>Tunicata</taxon>
        <taxon>Ascidiacea</taxon>
        <taxon>Phlebobranchia</taxon>
        <taxon>Cionidae</taxon>
        <taxon>Ciona</taxon>
    </lineage>
</organism>
<name>F6SSS9_CIOIN</name>
<dbReference type="PANTHER" id="PTHR10885:SF0">
    <property type="entry name" value="ISOPENTENYL-DIPHOSPHATE DELTA-ISOMERASE"/>
    <property type="match status" value="1"/>
</dbReference>
<dbReference type="InParanoid" id="F6SSS9"/>
<dbReference type="GO" id="GO:0004452">
    <property type="term" value="F:isopentenyl-diphosphate delta-isomerase activity"/>
    <property type="evidence" value="ECO:0000318"/>
    <property type="project" value="GO_Central"/>
</dbReference>
<sequence>MLNTTCIANLSKFVVSHLKNPFSTSGRMADSVDLNTYDTSQVKLMKEECIEVDSDDNVIGPRSKLDCHLLSNGPPLHRAFSLFLFNSKNELLMQKRANAKITFPGYYTNTCCSHPLHNATELEEKESYGVRHAAQRRLKDELGVPINQLPICDISFITRIHYKASCSDKWGEHEIDHVLFARKDVDLNVNPNEVSEVRYVSKDGMKDFTKKCENAGVPLTPWFKLILHSHLFKWWDNI</sequence>
<dbReference type="InterPro" id="IPR015797">
    <property type="entry name" value="NUDIX_hydrolase-like_dom_sf"/>
</dbReference>
<reference evidence="10" key="1">
    <citation type="journal article" date="2002" name="Science">
        <title>The draft genome of Ciona intestinalis: insights into chordate and vertebrate origins.</title>
        <authorList>
            <person name="Dehal P."/>
            <person name="Satou Y."/>
            <person name="Campbell R.K."/>
            <person name="Chapman J."/>
            <person name="Degnan B."/>
            <person name="De Tomaso A."/>
            <person name="Davidson B."/>
            <person name="Di Gregorio A."/>
            <person name="Gelpke M."/>
            <person name="Goodstein D.M."/>
            <person name="Harafuji N."/>
            <person name="Hastings K.E."/>
            <person name="Ho I."/>
            <person name="Hotta K."/>
            <person name="Huang W."/>
            <person name="Kawashima T."/>
            <person name="Lemaire P."/>
            <person name="Martinez D."/>
            <person name="Meinertzhagen I.A."/>
            <person name="Necula S."/>
            <person name="Nonaka M."/>
            <person name="Putnam N."/>
            <person name="Rash S."/>
            <person name="Saiga H."/>
            <person name="Satake M."/>
            <person name="Terry A."/>
            <person name="Yamada L."/>
            <person name="Wang H.G."/>
            <person name="Awazu S."/>
            <person name="Azumi K."/>
            <person name="Boore J."/>
            <person name="Branno M."/>
            <person name="Chin-Bow S."/>
            <person name="DeSantis R."/>
            <person name="Doyle S."/>
            <person name="Francino P."/>
            <person name="Keys D.N."/>
            <person name="Haga S."/>
            <person name="Hayashi H."/>
            <person name="Hino K."/>
            <person name="Imai K.S."/>
            <person name="Inaba K."/>
            <person name="Kano S."/>
            <person name="Kobayashi K."/>
            <person name="Kobayashi M."/>
            <person name="Lee B.I."/>
            <person name="Makabe K.W."/>
            <person name="Manohar C."/>
            <person name="Matassi G."/>
            <person name="Medina M."/>
            <person name="Mochizuki Y."/>
            <person name="Mount S."/>
            <person name="Morishita T."/>
            <person name="Miura S."/>
            <person name="Nakayama A."/>
            <person name="Nishizaka S."/>
            <person name="Nomoto H."/>
            <person name="Ohta F."/>
            <person name="Oishi K."/>
            <person name="Rigoutsos I."/>
            <person name="Sano M."/>
            <person name="Sasaki A."/>
            <person name="Sasakura Y."/>
            <person name="Shoguchi E."/>
            <person name="Shin-i T."/>
            <person name="Spagnuolo A."/>
            <person name="Stainier D."/>
            <person name="Suzuki M.M."/>
            <person name="Tassy O."/>
            <person name="Takatori N."/>
            <person name="Tokuoka M."/>
            <person name="Yagi K."/>
            <person name="Yoshizaki F."/>
            <person name="Wada S."/>
            <person name="Zhang C."/>
            <person name="Hyatt P.D."/>
            <person name="Larimer F."/>
            <person name="Detter C."/>
            <person name="Doggett N."/>
            <person name="Glavina T."/>
            <person name="Hawkins T."/>
            <person name="Richardson P."/>
            <person name="Lucas S."/>
            <person name="Kohara Y."/>
            <person name="Levine M."/>
            <person name="Satoh N."/>
            <person name="Rokhsar D.S."/>
        </authorList>
    </citation>
    <scope>NUCLEOTIDE SEQUENCE [LARGE SCALE GENOMIC DNA]</scope>
</reference>
<dbReference type="Gene3D" id="3.90.79.10">
    <property type="entry name" value="Nucleoside Triphosphate Pyrophosphohydrolase"/>
    <property type="match status" value="1"/>
</dbReference>
<dbReference type="PROSITE" id="PS51462">
    <property type="entry name" value="NUDIX"/>
    <property type="match status" value="1"/>
</dbReference>
<dbReference type="GO" id="GO:0050992">
    <property type="term" value="P:dimethylallyl diphosphate biosynthetic process"/>
    <property type="evidence" value="ECO:0007669"/>
    <property type="project" value="UniProtKB-UniPathway"/>
</dbReference>
<reference evidence="9" key="2">
    <citation type="journal article" date="2008" name="Genome Biol.">
        <title>Improved genome assembly and evidence-based global gene model set for the chordate Ciona intestinalis: new insight into intron and operon populations.</title>
        <authorList>
            <person name="Satou Y."/>
            <person name="Mineta K."/>
            <person name="Ogasawara M."/>
            <person name="Sasakura Y."/>
            <person name="Shoguchi E."/>
            <person name="Ueno K."/>
            <person name="Yamada L."/>
            <person name="Matsumoto J."/>
            <person name="Wasserscheid J."/>
            <person name="Dewar K."/>
            <person name="Wiley G.B."/>
            <person name="Macmil S.L."/>
            <person name="Roe B.A."/>
            <person name="Zeller R.W."/>
            <person name="Hastings K.E."/>
            <person name="Lemaire P."/>
            <person name="Lindquist E."/>
            <person name="Endo T."/>
            <person name="Hotta K."/>
            <person name="Inaba K."/>
        </authorList>
    </citation>
    <scope>NUCLEOTIDE SEQUENCE [LARGE SCALE GENOMIC DNA]</scope>
    <source>
        <strain evidence="9">wild type</strain>
    </source>
</reference>
<dbReference type="SUPFAM" id="SSF55811">
    <property type="entry name" value="Nudix"/>
    <property type="match status" value="1"/>
</dbReference>
<dbReference type="CDD" id="cd02885">
    <property type="entry name" value="NUDIX_IPP_Isomerase"/>
    <property type="match status" value="1"/>
</dbReference>
<evidence type="ECO:0000313" key="9">
    <source>
        <dbReference type="Ensembl" id="ENSCINP00000004433.3"/>
    </source>
</evidence>
<dbReference type="InterPro" id="IPR011876">
    <property type="entry name" value="IsopentenylPP_isomerase_typ1"/>
</dbReference>
<evidence type="ECO:0000256" key="6">
    <source>
        <dbReference type="ARBA" id="ARBA00023229"/>
    </source>
</evidence>
<dbReference type="FunFam" id="3.90.79.10:FF:000096">
    <property type="entry name" value="Isopentenyl-diphosphate Delta-isomerase"/>
    <property type="match status" value="1"/>
</dbReference>
<dbReference type="NCBIfam" id="TIGR02150">
    <property type="entry name" value="IPP_isom_1"/>
    <property type="match status" value="1"/>
</dbReference>
<dbReference type="Proteomes" id="UP000008144">
    <property type="component" value="Chromosome 8"/>
</dbReference>
<protein>
    <recommendedName>
        <fullName evidence="5">isopentenyl-diphosphate Delta-isomerase</fullName>
        <ecNumber evidence="5">5.3.3.2</ecNumber>
    </recommendedName>
</protein>
<dbReference type="Ensembl" id="ENSCINT00000004433.3">
    <property type="protein sequence ID" value="ENSCINP00000004433.3"/>
    <property type="gene ID" value="ENSCING00000002165.3"/>
</dbReference>
<comment type="catalytic activity">
    <reaction evidence="1">
        <text>isopentenyl diphosphate = dimethylallyl diphosphate</text>
        <dbReference type="Rhea" id="RHEA:23284"/>
        <dbReference type="ChEBI" id="CHEBI:57623"/>
        <dbReference type="ChEBI" id="CHEBI:128769"/>
        <dbReference type="EC" id="5.3.3.2"/>
    </reaction>
</comment>
<evidence type="ECO:0000313" key="10">
    <source>
        <dbReference type="Proteomes" id="UP000008144"/>
    </source>
</evidence>
<dbReference type="GO" id="GO:0005737">
    <property type="term" value="C:cytoplasm"/>
    <property type="evidence" value="ECO:0000318"/>
    <property type="project" value="GO_Central"/>
</dbReference>
<evidence type="ECO:0000256" key="1">
    <source>
        <dbReference type="ARBA" id="ARBA00000374"/>
    </source>
</evidence>
<comment type="pathway">
    <text evidence="3">Isoprenoid biosynthesis; dimethylallyl diphosphate biosynthesis; dimethylallyl diphosphate from isopentenyl diphosphate: step 1/1.</text>
</comment>
<dbReference type="PANTHER" id="PTHR10885">
    <property type="entry name" value="ISOPENTENYL-DIPHOSPHATE DELTA-ISOMERASE"/>
    <property type="match status" value="1"/>
</dbReference>
<evidence type="ECO:0000256" key="2">
    <source>
        <dbReference type="ARBA" id="ARBA00003951"/>
    </source>
</evidence>
<comment type="function">
    <text evidence="2">Catalyzes the 1,3-allylic rearrangement of the homoallylic substrate isopentenyl (IPP) to its highly electrophilic allylic isomer, dimethylallyl diphosphate (DMAPP).</text>
</comment>
<dbReference type="EC" id="5.3.3.2" evidence="5"/>
<keyword evidence="7" id="KW-0413">Isomerase</keyword>
<dbReference type="STRING" id="7719.ENSCINP00000004433"/>
<dbReference type="InterPro" id="IPR000086">
    <property type="entry name" value="NUDIX_hydrolase_dom"/>
</dbReference>
<dbReference type="EMBL" id="EAAA01002651">
    <property type="status" value="NOT_ANNOTATED_CDS"/>
    <property type="molecule type" value="Genomic_DNA"/>
</dbReference>
<keyword evidence="10" id="KW-1185">Reference proteome</keyword>
<evidence type="ECO:0000256" key="3">
    <source>
        <dbReference type="ARBA" id="ARBA00004826"/>
    </source>
</evidence>
<evidence type="ECO:0000256" key="5">
    <source>
        <dbReference type="ARBA" id="ARBA00012057"/>
    </source>
</evidence>
<feature type="domain" description="Nudix hydrolase" evidence="8">
    <location>
        <begin position="75"/>
        <end position="225"/>
    </location>
</feature>
<dbReference type="OMA" id="KAPFDNG"/>
<comment type="similarity">
    <text evidence="4">Belongs to the IPP isomerase type 1 family.</text>
</comment>
<dbReference type="GO" id="GO:0009240">
    <property type="term" value="P:isopentenyl diphosphate biosynthetic process"/>
    <property type="evidence" value="ECO:0000318"/>
    <property type="project" value="GO_Central"/>
</dbReference>
<accession>F6SSS9</accession>
<proteinExistence type="inferred from homology"/>